<dbReference type="Pfam" id="PF00171">
    <property type="entry name" value="Aldedh"/>
    <property type="match status" value="1"/>
</dbReference>
<dbReference type="SUPFAM" id="SSF53720">
    <property type="entry name" value="ALDH-like"/>
    <property type="match status" value="1"/>
</dbReference>
<keyword evidence="7" id="KW-1185">Reference proteome</keyword>
<keyword evidence="2" id="KW-0520">NAD</keyword>
<reference evidence="6 7" key="1">
    <citation type="submission" date="2016-10" db="EMBL/GenBank/DDBJ databases">
        <authorList>
            <person name="de Groot N.N."/>
        </authorList>
    </citation>
    <scope>NUCLEOTIDE SEQUENCE [LARGE SCALE GENOMIC DNA]</scope>
    <source>
        <strain evidence="6 7">CGMCC 4.2023</strain>
    </source>
</reference>
<evidence type="ECO:0000259" key="5">
    <source>
        <dbReference type="Pfam" id="PF00171"/>
    </source>
</evidence>
<feature type="domain" description="Aldehyde dehydrogenase" evidence="5">
    <location>
        <begin position="30"/>
        <end position="487"/>
    </location>
</feature>
<dbReference type="PANTHER" id="PTHR11699">
    <property type="entry name" value="ALDEHYDE DEHYDROGENASE-RELATED"/>
    <property type="match status" value="1"/>
</dbReference>
<dbReference type="Gene3D" id="3.40.605.10">
    <property type="entry name" value="Aldehyde Dehydrogenase, Chain A, domain 1"/>
    <property type="match status" value="1"/>
</dbReference>
<sequence length="493" mass="52522">MDKDQKDQGASAVTELRTLRNHIDGEFRDAADGRTTEVVSPVTGRAYATAPLSGKADVDAAMAAAKAAFPGWRDSTPAERQKALLKIADAVEARADELVAVESENTGKPLALTASEEIPPMVDQIRFFAGAARMLEGRSAGEYMEGLTSIVRREPVGVCAQVAPWNYPMMMAVWKFAPAIAAGNTVVLKPSDTTPASTVLLAEIMAAILPKGVFNVVCGDRDTGRLMVEHPVPAMASITGSVRAGIEVAGSAAKDVKRVHLELGGKAPVVVFDDLDSAALAKAAEDIAVAGFFNAGQDCTAACRVLVQEGVRQEFTEALAKVAAGTRTGLPDDEDVLFGPLNNANQLAQVAGFIERLPAHAKVEAGGHRVGEEGYFYAPTVVSGLRQDDEAVQREVFGPVITVQSFTDEEQAVAWANDIDYGLASSVWTKDHGRAMRMSRSLDFGCVWINTHIPLVAEMPHGGFKQSGYGKDLSAYGFEDYTRIKHVMTSLDA</sequence>
<dbReference type="InterPro" id="IPR015657">
    <property type="entry name" value="Aminobutyraldehyde_DH"/>
</dbReference>
<dbReference type="AlphaFoldDB" id="A0A1H6E7A0"/>
<comment type="similarity">
    <text evidence="4">Belongs to the aldehyde dehydrogenase family.</text>
</comment>
<dbReference type="InterPro" id="IPR029510">
    <property type="entry name" value="Ald_DH_CS_GLU"/>
</dbReference>
<dbReference type="InterPro" id="IPR016163">
    <property type="entry name" value="Ald_DH_C"/>
</dbReference>
<dbReference type="InterPro" id="IPR016161">
    <property type="entry name" value="Ald_DH/histidinol_DH"/>
</dbReference>
<dbReference type="FunFam" id="3.40.605.10:FF:000001">
    <property type="entry name" value="Aldehyde dehydrogenase 1"/>
    <property type="match status" value="1"/>
</dbReference>
<name>A0A1H6E7A0_9ACTN</name>
<evidence type="ECO:0000256" key="2">
    <source>
        <dbReference type="ARBA" id="ARBA00023027"/>
    </source>
</evidence>
<accession>A0A1H6E7A0</accession>
<keyword evidence="1 4" id="KW-0560">Oxidoreductase</keyword>
<organism evidence="6 7">
    <name type="scientific">Actinacidiphila yanglinensis</name>
    <dbReference type="NCBI Taxonomy" id="310779"/>
    <lineage>
        <taxon>Bacteria</taxon>
        <taxon>Bacillati</taxon>
        <taxon>Actinomycetota</taxon>
        <taxon>Actinomycetes</taxon>
        <taxon>Kitasatosporales</taxon>
        <taxon>Streptomycetaceae</taxon>
        <taxon>Actinacidiphila</taxon>
    </lineage>
</organism>
<evidence type="ECO:0000256" key="3">
    <source>
        <dbReference type="PROSITE-ProRule" id="PRU10007"/>
    </source>
</evidence>
<evidence type="ECO:0000256" key="1">
    <source>
        <dbReference type="ARBA" id="ARBA00023002"/>
    </source>
</evidence>
<dbReference type="Proteomes" id="UP000236754">
    <property type="component" value="Unassembled WGS sequence"/>
</dbReference>
<evidence type="ECO:0000256" key="4">
    <source>
        <dbReference type="RuleBase" id="RU003345"/>
    </source>
</evidence>
<dbReference type="Gene3D" id="3.40.309.10">
    <property type="entry name" value="Aldehyde Dehydrogenase, Chain A, domain 2"/>
    <property type="match status" value="1"/>
</dbReference>
<dbReference type="CDD" id="cd07092">
    <property type="entry name" value="ALDH_ABALDH-YdcW"/>
    <property type="match status" value="1"/>
</dbReference>
<dbReference type="PROSITE" id="PS00687">
    <property type="entry name" value="ALDEHYDE_DEHYDR_GLU"/>
    <property type="match status" value="1"/>
</dbReference>
<evidence type="ECO:0000313" key="7">
    <source>
        <dbReference type="Proteomes" id="UP000236754"/>
    </source>
</evidence>
<dbReference type="FunFam" id="3.40.309.10:FF:000010">
    <property type="entry name" value="Gamma-aminobutyraldehyde dehydrogenase"/>
    <property type="match status" value="1"/>
</dbReference>
<proteinExistence type="inferred from homology"/>
<gene>
    <name evidence="6" type="ORF">SAMN05216223_12687</name>
</gene>
<dbReference type="EMBL" id="FNVU01000026">
    <property type="protein sequence ID" value="SEG92755.1"/>
    <property type="molecule type" value="Genomic_DNA"/>
</dbReference>
<dbReference type="OrthoDB" id="6882680at2"/>
<feature type="active site" evidence="3">
    <location>
        <position position="262"/>
    </location>
</feature>
<dbReference type="NCBIfam" id="NF010000">
    <property type="entry name" value="PRK13473.1"/>
    <property type="match status" value="1"/>
</dbReference>
<evidence type="ECO:0000313" key="6">
    <source>
        <dbReference type="EMBL" id="SEG92755.1"/>
    </source>
</evidence>
<dbReference type="InterPro" id="IPR016162">
    <property type="entry name" value="Ald_DH_N"/>
</dbReference>
<dbReference type="GO" id="GO:0016620">
    <property type="term" value="F:oxidoreductase activity, acting on the aldehyde or oxo group of donors, NAD or NADP as acceptor"/>
    <property type="evidence" value="ECO:0007669"/>
    <property type="project" value="InterPro"/>
</dbReference>
<dbReference type="InterPro" id="IPR015590">
    <property type="entry name" value="Aldehyde_DH_dom"/>
</dbReference>
<protein>
    <submittedName>
        <fullName evidence="6">Betaine-aldehyde dehydrogenase</fullName>
    </submittedName>
</protein>